<keyword evidence="1" id="KW-0805">Transcription regulation</keyword>
<dbReference type="PRINTS" id="PR00455">
    <property type="entry name" value="HTHTETR"/>
</dbReference>
<dbReference type="SUPFAM" id="SSF48498">
    <property type="entry name" value="Tetracyclin repressor-like, C-terminal domain"/>
    <property type="match status" value="1"/>
</dbReference>
<keyword evidence="2 4" id="KW-0238">DNA-binding</keyword>
<feature type="DNA-binding region" description="H-T-H motif" evidence="4">
    <location>
        <begin position="36"/>
        <end position="55"/>
    </location>
</feature>
<name>A0A418VB09_9DEIO</name>
<evidence type="ECO:0000256" key="4">
    <source>
        <dbReference type="PROSITE-ProRule" id="PRU00335"/>
    </source>
</evidence>
<evidence type="ECO:0000313" key="7">
    <source>
        <dbReference type="Proteomes" id="UP000286287"/>
    </source>
</evidence>
<dbReference type="PANTHER" id="PTHR30055">
    <property type="entry name" value="HTH-TYPE TRANSCRIPTIONAL REGULATOR RUTR"/>
    <property type="match status" value="1"/>
</dbReference>
<dbReference type="InterPro" id="IPR050109">
    <property type="entry name" value="HTH-type_TetR-like_transc_reg"/>
</dbReference>
<evidence type="ECO:0000256" key="1">
    <source>
        <dbReference type="ARBA" id="ARBA00023015"/>
    </source>
</evidence>
<keyword evidence="7" id="KW-1185">Reference proteome</keyword>
<evidence type="ECO:0000256" key="2">
    <source>
        <dbReference type="ARBA" id="ARBA00023125"/>
    </source>
</evidence>
<keyword evidence="3" id="KW-0804">Transcription</keyword>
<proteinExistence type="predicted"/>
<dbReference type="SUPFAM" id="SSF46689">
    <property type="entry name" value="Homeodomain-like"/>
    <property type="match status" value="1"/>
</dbReference>
<dbReference type="Pfam" id="PF00440">
    <property type="entry name" value="TetR_N"/>
    <property type="match status" value="1"/>
</dbReference>
<dbReference type="GO" id="GO:0003700">
    <property type="term" value="F:DNA-binding transcription factor activity"/>
    <property type="evidence" value="ECO:0007669"/>
    <property type="project" value="TreeGrafter"/>
</dbReference>
<reference evidence="6 7" key="1">
    <citation type="submission" date="2018-09" db="EMBL/GenBank/DDBJ databases">
        <authorList>
            <person name="Zhu H."/>
        </authorList>
    </citation>
    <scope>NUCLEOTIDE SEQUENCE [LARGE SCALE GENOMIC DNA]</scope>
    <source>
        <strain evidence="6 7">K2S05-167</strain>
    </source>
</reference>
<dbReference type="PANTHER" id="PTHR30055:SF220">
    <property type="entry name" value="TETR-FAMILY REGULATORY PROTEIN"/>
    <property type="match status" value="1"/>
</dbReference>
<gene>
    <name evidence="6" type="ORF">D3875_18840</name>
</gene>
<comment type="caution">
    <text evidence="6">The sequence shown here is derived from an EMBL/GenBank/DDBJ whole genome shotgun (WGS) entry which is preliminary data.</text>
</comment>
<evidence type="ECO:0000259" key="5">
    <source>
        <dbReference type="PROSITE" id="PS50977"/>
    </source>
</evidence>
<dbReference type="PROSITE" id="PS50977">
    <property type="entry name" value="HTH_TETR_2"/>
    <property type="match status" value="1"/>
</dbReference>
<dbReference type="RefSeq" id="WP_119766037.1">
    <property type="nucleotide sequence ID" value="NZ_QYUJ01000014.1"/>
</dbReference>
<dbReference type="Proteomes" id="UP000286287">
    <property type="component" value="Unassembled WGS sequence"/>
</dbReference>
<sequence>MSRSASAGRRYHHGQLREALLDAAAQLLEQQGTQFSLREVARQAGVSHAAPYHHFEDKHQLLEALAERCMKAFSQAQAAAQASTPRARLIGLGTAYIEYAAAHPNAFQLIFNPELCRPGQTSVLTPYIQADHALLAEVLARAIQAGDLPGHAPEALGTALWGTVHGLAHLVLLGQLNLRDVPAVLDSLFTPASAAPAPVH</sequence>
<feature type="domain" description="HTH tetR-type" evidence="5">
    <location>
        <begin position="14"/>
        <end position="73"/>
    </location>
</feature>
<dbReference type="InterPro" id="IPR036271">
    <property type="entry name" value="Tet_transcr_reg_TetR-rel_C_sf"/>
</dbReference>
<dbReference type="EMBL" id="QYUJ01000014">
    <property type="protein sequence ID" value="RJF73303.1"/>
    <property type="molecule type" value="Genomic_DNA"/>
</dbReference>
<dbReference type="Gene3D" id="1.10.357.10">
    <property type="entry name" value="Tetracycline Repressor, domain 2"/>
    <property type="match status" value="1"/>
</dbReference>
<evidence type="ECO:0000313" key="6">
    <source>
        <dbReference type="EMBL" id="RJF73303.1"/>
    </source>
</evidence>
<dbReference type="GO" id="GO:0000976">
    <property type="term" value="F:transcription cis-regulatory region binding"/>
    <property type="evidence" value="ECO:0007669"/>
    <property type="project" value="TreeGrafter"/>
</dbReference>
<dbReference type="AlphaFoldDB" id="A0A418VB09"/>
<dbReference type="OrthoDB" id="9179041at2"/>
<dbReference type="InterPro" id="IPR009057">
    <property type="entry name" value="Homeodomain-like_sf"/>
</dbReference>
<dbReference type="Pfam" id="PF13305">
    <property type="entry name" value="TetR_C_33"/>
    <property type="match status" value="1"/>
</dbReference>
<evidence type="ECO:0000256" key="3">
    <source>
        <dbReference type="ARBA" id="ARBA00023163"/>
    </source>
</evidence>
<organism evidence="6 7">
    <name type="scientific">Deinococcus cavernae</name>
    <dbReference type="NCBI Taxonomy" id="2320857"/>
    <lineage>
        <taxon>Bacteria</taxon>
        <taxon>Thermotogati</taxon>
        <taxon>Deinococcota</taxon>
        <taxon>Deinococci</taxon>
        <taxon>Deinococcales</taxon>
        <taxon>Deinococcaceae</taxon>
        <taxon>Deinococcus</taxon>
    </lineage>
</organism>
<dbReference type="InterPro" id="IPR001647">
    <property type="entry name" value="HTH_TetR"/>
</dbReference>
<protein>
    <submittedName>
        <fullName evidence="6">TetR/AcrR family transcriptional regulator</fullName>
    </submittedName>
</protein>
<dbReference type="InterPro" id="IPR025996">
    <property type="entry name" value="MT1864/Rv1816-like_C"/>
</dbReference>
<accession>A0A418VB09</accession>